<feature type="region of interest" description="Disordered" evidence="1">
    <location>
        <begin position="407"/>
        <end position="470"/>
    </location>
</feature>
<evidence type="ECO:0000313" key="6">
    <source>
        <dbReference type="Proteomes" id="UP000011087"/>
    </source>
</evidence>
<feature type="signal peptide" evidence="2">
    <location>
        <begin position="1"/>
        <end position="18"/>
    </location>
</feature>
<feature type="domain" description="Calponin-homology (CH)" evidence="3">
    <location>
        <begin position="618"/>
        <end position="747"/>
    </location>
</feature>
<feature type="compositionally biased region" description="Basic and acidic residues" evidence="1">
    <location>
        <begin position="433"/>
        <end position="452"/>
    </location>
</feature>
<feature type="region of interest" description="Disordered" evidence="1">
    <location>
        <begin position="226"/>
        <end position="254"/>
    </location>
</feature>
<feature type="region of interest" description="Disordered" evidence="1">
    <location>
        <begin position="1099"/>
        <end position="1136"/>
    </location>
</feature>
<feature type="domain" description="Calponin-homology (CH)" evidence="3">
    <location>
        <begin position="1146"/>
        <end position="1265"/>
    </location>
</feature>
<name>L1JX99_GUITC</name>
<feature type="compositionally biased region" description="Basic and acidic residues" evidence="1">
    <location>
        <begin position="1112"/>
        <end position="1136"/>
    </location>
</feature>
<dbReference type="InterPro" id="IPR001715">
    <property type="entry name" value="CH_dom"/>
</dbReference>
<keyword evidence="6" id="KW-1185">Reference proteome</keyword>
<feature type="chain" id="PRO_5008771884" description="Calponin-homology (CH) domain-containing protein" evidence="2">
    <location>
        <begin position="19"/>
        <end position="1267"/>
    </location>
</feature>
<gene>
    <name evidence="4" type="ORF">GUITHDRAFT_133384</name>
</gene>
<dbReference type="EMBL" id="JH992971">
    <property type="protein sequence ID" value="EKX52987.1"/>
    <property type="molecule type" value="Genomic_DNA"/>
</dbReference>
<sequence length="1267" mass="143829">MTLLRFFLALAALEIASSFTSSPLYISNLGKKGSLDCLHDQWYKAGRHKSVGLVQQLHSSDGNSKSKAYVSQKLTTSLGLKIKENSRKNQILQSYGARPKSTSLAGVIDSFMSYMKGFLKDLYHRLASFYQTMIVKFSGKPKKARKETVSMETPVFEVEDVATEASSEVLPPPDNTRVLQLIGGYAKRHSNETLADSMKTKSDLVQPKMSKYAGIGTTAWGKDVKDSRIRTGEKGADLNQQVKPQGDEEDEDSKTRRLEKLMSAYASRYGGDKKKPKKIGRKVVQEEGRMVASDVEDLRSGKTLREVVEVCVGTEGLVKVFCNADPSMFKLSHSYEHPGDQELLNEALSITCSKSGIDIPSSFHKCMSYGWDDDSILQLLFLIKSCVYSDANRSRFLDEMKQDEKHLPPSINISLPTRTNVVGRDSSSRGRSNTRELLERSYHMEPESERHRPYAHQPDLSLRNEDDGNKNLHAQFEPGLQRAAMVKGDSSLPPDAVVDAKDQNIRRFPTRISDSRSEMVQQSVMEQRVEEQVSREPPMAEQRHCYDEARLGGAGREERRSYDGEVRGRKQHRASGRDVLLQESRRSEEPPRQPERAIDAVYPKPPNSSTFDQDHFVEVGDKQARSWFESIMEKKSSLREIAMSRTVKVKDFGKMFADGLVLCHIAEVVCGEEVRGVAQSPKQKAQRLNNIRIALQKFRGHREVLWRNLSRSDCLWDENSLVEESSFVAWRLLNVLARCFSTKRKSLEARNHQQLGRKMPEDAPCDILDHHHYLGIKTIRREVLKWLQQLNLHQYLSRTFEFADLSRLHLSLIEDPFRNGVLLARLAQILEKSSMSGVVWQPRNVVEAENNVEIALRIFSKLQRNLDVSKLVQGDENAIWSLLYSLKKEYSNVHRSLLSPEDCGDGMLSSSKSLKDGKEAADAILLYSKDQKALLEIALVRWLKELPIDFSKYGVEMTPYRHHQHPQTSMTAAFTINSLFAALLDGVALAEIASFATGKKIAVNHSVKSRMLAARNMMNVCEQLAKVQTVGHRFLKFIDKVVEGNKEALLALLEDLMRCYHGLAPGLRILRRGVEVPFLGLTNFQTARRAPQMFLSARDRYSQGGRSQHKWRGWEDKKDEESKEAEENKSRPRSSSQDRWRVLSSLDKMRGVQRWISKLPISWPRIVLDGTSTISNFCREWSDGVLLCELACLCEPLAGTRRMKGWDARPRTRAASLHNIRKAISAFALRPSMPRTLMAMRAEDILDCDQDVILDLLEKLRSVYHKG</sequence>
<dbReference type="GeneID" id="17309815"/>
<dbReference type="KEGG" id="gtt:GUITHDRAFT_133384"/>
<keyword evidence="2" id="KW-0732">Signal</keyword>
<protein>
    <recommendedName>
        <fullName evidence="3">Calponin-homology (CH) domain-containing protein</fullName>
    </recommendedName>
</protein>
<dbReference type="Proteomes" id="UP000011087">
    <property type="component" value="Unassembled WGS sequence"/>
</dbReference>
<dbReference type="HOGENOM" id="CLU_264318_0_0_1"/>
<feature type="compositionally biased region" description="Basic and acidic residues" evidence="1">
    <location>
        <begin position="541"/>
        <end position="568"/>
    </location>
</feature>
<reference evidence="5" key="3">
    <citation type="submission" date="2016-03" db="UniProtKB">
        <authorList>
            <consortium name="EnsemblProtists"/>
        </authorList>
    </citation>
    <scope>IDENTIFICATION</scope>
</reference>
<evidence type="ECO:0000313" key="4">
    <source>
        <dbReference type="EMBL" id="EKX52987.1"/>
    </source>
</evidence>
<dbReference type="InterPro" id="IPR036872">
    <property type="entry name" value="CH_dom_sf"/>
</dbReference>
<evidence type="ECO:0000259" key="3">
    <source>
        <dbReference type="PROSITE" id="PS50021"/>
    </source>
</evidence>
<reference evidence="4 6" key="1">
    <citation type="journal article" date="2012" name="Nature">
        <title>Algal genomes reveal evolutionary mosaicism and the fate of nucleomorphs.</title>
        <authorList>
            <consortium name="DOE Joint Genome Institute"/>
            <person name="Curtis B.A."/>
            <person name="Tanifuji G."/>
            <person name="Burki F."/>
            <person name="Gruber A."/>
            <person name="Irimia M."/>
            <person name="Maruyama S."/>
            <person name="Arias M.C."/>
            <person name="Ball S.G."/>
            <person name="Gile G.H."/>
            <person name="Hirakawa Y."/>
            <person name="Hopkins J.F."/>
            <person name="Kuo A."/>
            <person name="Rensing S.A."/>
            <person name="Schmutz J."/>
            <person name="Symeonidi A."/>
            <person name="Elias M."/>
            <person name="Eveleigh R.J."/>
            <person name="Herman E.K."/>
            <person name="Klute M.J."/>
            <person name="Nakayama T."/>
            <person name="Obornik M."/>
            <person name="Reyes-Prieto A."/>
            <person name="Armbrust E.V."/>
            <person name="Aves S.J."/>
            <person name="Beiko R.G."/>
            <person name="Coutinho P."/>
            <person name="Dacks J.B."/>
            <person name="Durnford D.G."/>
            <person name="Fast N.M."/>
            <person name="Green B.R."/>
            <person name="Grisdale C.J."/>
            <person name="Hempel F."/>
            <person name="Henrissat B."/>
            <person name="Hoppner M.P."/>
            <person name="Ishida K."/>
            <person name="Kim E."/>
            <person name="Koreny L."/>
            <person name="Kroth P.G."/>
            <person name="Liu Y."/>
            <person name="Malik S.B."/>
            <person name="Maier U.G."/>
            <person name="McRose D."/>
            <person name="Mock T."/>
            <person name="Neilson J.A."/>
            <person name="Onodera N.T."/>
            <person name="Poole A.M."/>
            <person name="Pritham E.J."/>
            <person name="Richards T.A."/>
            <person name="Rocap G."/>
            <person name="Roy S.W."/>
            <person name="Sarai C."/>
            <person name="Schaack S."/>
            <person name="Shirato S."/>
            <person name="Slamovits C.H."/>
            <person name="Spencer D.F."/>
            <person name="Suzuki S."/>
            <person name="Worden A.Z."/>
            <person name="Zauner S."/>
            <person name="Barry K."/>
            <person name="Bell C."/>
            <person name="Bharti A.K."/>
            <person name="Crow J.A."/>
            <person name="Grimwood J."/>
            <person name="Kramer R."/>
            <person name="Lindquist E."/>
            <person name="Lucas S."/>
            <person name="Salamov A."/>
            <person name="McFadden G.I."/>
            <person name="Lane C.E."/>
            <person name="Keeling P.J."/>
            <person name="Gray M.W."/>
            <person name="Grigoriev I.V."/>
            <person name="Archibald J.M."/>
        </authorList>
    </citation>
    <scope>NUCLEOTIDE SEQUENCE</scope>
    <source>
        <strain evidence="4 6">CCMP2712</strain>
    </source>
</reference>
<evidence type="ECO:0000313" key="5">
    <source>
        <dbReference type="EnsemblProtists" id="EKX52987"/>
    </source>
</evidence>
<evidence type="ECO:0000256" key="2">
    <source>
        <dbReference type="SAM" id="SignalP"/>
    </source>
</evidence>
<reference evidence="6" key="2">
    <citation type="submission" date="2012-11" db="EMBL/GenBank/DDBJ databases">
        <authorList>
            <person name="Kuo A."/>
            <person name="Curtis B.A."/>
            <person name="Tanifuji G."/>
            <person name="Burki F."/>
            <person name="Gruber A."/>
            <person name="Irimia M."/>
            <person name="Maruyama S."/>
            <person name="Arias M.C."/>
            <person name="Ball S.G."/>
            <person name="Gile G.H."/>
            <person name="Hirakawa Y."/>
            <person name="Hopkins J.F."/>
            <person name="Rensing S.A."/>
            <person name="Schmutz J."/>
            <person name="Symeonidi A."/>
            <person name="Elias M."/>
            <person name="Eveleigh R.J."/>
            <person name="Herman E.K."/>
            <person name="Klute M.J."/>
            <person name="Nakayama T."/>
            <person name="Obornik M."/>
            <person name="Reyes-Prieto A."/>
            <person name="Armbrust E.V."/>
            <person name="Aves S.J."/>
            <person name="Beiko R.G."/>
            <person name="Coutinho P."/>
            <person name="Dacks J.B."/>
            <person name="Durnford D.G."/>
            <person name="Fast N.M."/>
            <person name="Green B.R."/>
            <person name="Grisdale C."/>
            <person name="Hempe F."/>
            <person name="Henrissat B."/>
            <person name="Hoppner M.P."/>
            <person name="Ishida K.-I."/>
            <person name="Kim E."/>
            <person name="Koreny L."/>
            <person name="Kroth P.G."/>
            <person name="Liu Y."/>
            <person name="Malik S.-B."/>
            <person name="Maier U.G."/>
            <person name="McRose D."/>
            <person name="Mock T."/>
            <person name="Neilson J.A."/>
            <person name="Onodera N.T."/>
            <person name="Poole A.M."/>
            <person name="Pritham E.J."/>
            <person name="Richards T.A."/>
            <person name="Rocap G."/>
            <person name="Roy S.W."/>
            <person name="Sarai C."/>
            <person name="Schaack S."/>
            <person name="Shirato S."/>
            <person name="Slamovits C.H."/>
            <person name="Spencer D.F."/>
            <person name="Suzuki S."/>
            <person name="Worden A.Z."/>
            <person name="Zauner S."/>
            <person name="Barry K."/>
            <person name="Bell C."/>
            <person name="Bharti A.K."/>
            <person name="Crow J.A."/>
            <person name="Grimwood J."/>
            <person name="Kramer R."/>
            <person name="Lindquist E."/>
            <person name="Lucas S."/>
            <person name="Salamov A."/>
            <person name="McFadden G.I."/>
            <person name="Lane C.E."/>
            <person name="Keeling P.J."/>
            <person name="Gray M.W."/>
            <person name="Grigoriev I.V."/>
            <person name="Archibald J.M."/>
        </authorList>
    </citation>
    <scope>NUCLEOTIDE SEQUENCE</scope>
    <source>
        <strain evidence="6">CCMP2712</strain>
    </source>
</reference>
<proteinExistence type="predicted"/>
<dbReference type="EnsemblProtists" id="EKX52987">
    <property type="protein sequence ID" value="EKX52987"/>
    <property type="gene ID" value="GUITHDRAFT_133384"/>
</dbReference>
<feature type="compositionally biased region" description="Low complexity" evidence="1">
    <location>
        <begin position="420"/>
        <end position="431"/>
    </location>
</feature>
<evidence type="ECO:0000256" key="1">
    <source>
        <dbReference type="SAM" id="MobiDB-lite"/>
    </source>
</evidence>
<dbReference type="CDD" id="cd00014">
    <property type="entry name" value="CH_SF"/>
    <property type="match status" value="2"/>
</dbReference>
<organism evidence="4">
    <name type="scientific">Guillardia theta (strain CCMP2712)</name>
    <name type="common">Cryptophyte</name>
    <dbReference type="NCBI Taxonomy" id="905079"/>
    <lineage>
        <taxon>Eukaryota</taxon>
        <taxon>Cryptophyceae</taxon>
        <taxon>Pyrenomonadales</taxon>
        <taxon>Geminigeraceae</taxon>
        <taxon>Guillardia</taxon>
    </lineage>
</organism>
<dbReference type="Pfam" id="PF00307">
    <property type="entry name" value="CH"/>
    <property type="match status" value="1"/>
</dbReference>
<dbReference type="Gene3D" id="1.10.418.10">
    <property type="entry name" value="Calponin-like domain"/>
    <property type="match status" value="4"/>
</dbReference>
<dbReference type="PaxDb" id="55529-EKX52987"/>
<dbReference type="RefSeq" id="XP_005839967.1">
    <property type="nucleotide sequence ID" value="XM_005839910.1"/>
</dbReference>
<dbReference type="OrthoDB" id="18740at2759"/>
<dbReference type="PROSITE" id="PS50021">
    <property type="entry name" value="CH"/>
    <property type="match status" value="2"/>
</dbReference>
<feature type="compositionally biased region" description="Basic and acidic residues" evidence="1">
    <location>
        <begin position="583"/>
        <end position="598"/>
    </location>
</feature>
<dbReference type="SUPFAM" id="SSF47576">
    <property type="entry name" value="Calponin-homology domain, CH-domain"/>
    <property type="match status" value="3"/>
</dbReference>
<feature type="region of interest" description="Disordered" evidence="1">
    <location>
        <begin position="528"/>
        <end position="613"/>
    </location>
</feature>
<dbReference type="AlphaFoldDB" id="L1JX99"/>
<accession>L1JX99</accession>
<feature type="compositionally biased region" description="Basic and acidic residues" evidence="1">
    <location>
        <begin position="226"/>
        <end position="236"/>
    </location>
</feature>